<comment type="caution">
    <text evidence="5">The sequence shown here is derived from an EMBL/GenBank/DDBJ whole genome shotgun (WGS) entry which is preliminary data.</text>
</comment>
<dbReference type="EMBL" id="BPQG01000011">
    <property type="protein sequence ID" value="GJD43382.1"/>
    <property type="molecule type" value="Genomic_DNA"/>
</dbReference>
<gene>
    <name evidence="5" type="ORF">AFCDBAGC_1234</name>
</gene>
<dbReference type="SUPFAM" id="SSF69047">
    <property type="entry name" value="Hypothetical protein YjbJ"/>
    <property type="match status" value="1"/>
</dbReference>
<dbReference type="Proteomes" id="UP001055117">
    <property type="component" value="Unassembled WGS sequence"/>
</dbReference>
<evidence type="ECO:0000313" key="6">
    <source>
        <dbReference type="Proteomes" id="UP001055117"/>
    </source>
</evidence>
<comment type="similarity">
    <text evidence="1">Belongs to the UPF0337 (CsbD) family.</text>
</comment>
<keyword evidence="3" id="KW-0472">Membrane</keyword>
<evidence type="ECO:0000256" key="2">
    <source>
        <dbReference type="SAM" id="MobiDB-lite"/>
    </source>
</evidence>
<evidence type="ECO:0000256" key="1">
    <source>
        <dbReference type="ARBA" id="ARBA00009129"/>
    </source>
</evidence>
<proteinExistence type="inferred from homology"/>
<keyword evidence="3" id="KW-0812">Transmembrane</keyword>
<reference evidence="5 6" key="1">
    <citation type="journal article" date="2021" name="Front. Microbiol.">
        <title>Comprehensive Comparative Genomics and Phenotyping of Methylobacterium Species.</title>
        <authorList>
            <person name="Alessa O."/>
            <person name="Ogura Y."/>
            <person name="Fujitani Y."/>
            <person name="Takami H."/>
            <person name="Hayashi T."/>
            <person name="Sahin N."/>
            <person name="Tani A."/>
        </authorList>
    </citation>
    <scope>NUCLEOTIDE SEQUENCE [LARGE SCALE GENOMIC DNA]</scope>
    <source>
        <strain evidence="5 6">DSM 23679</strain>
    </source>
</reference>
<sequence length="127" mass="13676">MNRDRFEGGVRHLRGRAKTAVGAVSGDPGRQFDGAIDQAAGAAQHAYGRARDTAQVWRRDGEHLIDEASARGRAIADEAASRGRHYRDRAEHHGRHAARRADENKGATLAIVAAAAFGLGWLLSGDR</sequence>
<keyword evidence="3" id="KW-1133">Transmembrane helix</keyword>
<dbReference type="InterPro" id="IPR050423">
    <property type="entry name" value="UPF0337_stress_rsp"/>
</dbReference>
<feature type="transmembrane region" description="Helical" evidence="3">
    <location>
        <begin position="106"/>
        <end position="124"/>
    </location>
</feature>
<feature type="region of interest" description="Disordered" evidence="2">
    <location>
        <begin position="78"/>
        <end position="102"/>
    </location>
</feature>
<name>A0ABQ4QE44_9HYPH</name>
<protein>
    <recommendedName>
        <fullName evidence="4">CsbD-like domain-containing protein</fullName>
    </recommendedName>
</protein>
<feature type="compositionally biased region" description="Basic residues" evidence="2">
    <location>
        <begin position="82"/>
        <end position="98"/>
    </location>
</feature>
<dbReference type="PANTHER" id="PTHR34977:SF1">
    <property type="entry name" value="UPF0337 PROTEIN YJBJ"/>
    <property type="match status" value="1"/>
</dbReference>
<accession>A0ABQ4QE44</accession>
<dbReference type="Pfam" id="PF05532">
    <property type="entry name" value="CsbD"/>
    <property type="match status" value="1"/>
</dbReference>
<evidence type="ECO:0000313" key="5">
    <source>
        <dbReference type="EMBL" id="GJD43382.1"/>
    </source>
</evidence>
<dbReference type="InterPro" id="IPR008462">
    <property type="entry name" value="CsbD"/>
</dbReference>
<evidence type="ECO:0000259" key="4">
    <source>
        <dbReference type="Pfam" id="PF05532"/>
    </source>
</evidence>
<dbReference type="PANTHER" id="PTHR34977">
    <property type="entry name" value="UPF0337 PROTEIN YJBJ"/>
    <property type="match status" value="1"/>
</dbReference>
<dbReference type="RefSeq" id="WP_147828203.1">
    <property type="nucleotide sequence ID" value="NZ_BPQG01000011.1"/>
</dbReference>
<evidence type="ECO:0000256" key="3">
    <source>
        <dbReference type="SAM" id="Phobius"/>
    </source>
</evidence>
<keyword evidence="6" id="KW-1185">Reference proteome</keyword>
<organism evidence="5 6">
    <name type="scientific">Methylobacterium cerastii</name>
    <dbReference type="NCBI Taxonomy" id="932741"/>
    <lineage>
        <taxon>Bacteria</taxon>
        <taxon>Pseudomonadati</taxon>
        <taxon>Pseudomonadota</taxon>
        <taxon>Alphaproteobacteria</taxon>
        <taxon>Hyphomicrobiales</taxon>
        <taxon>Methylobacteriaceae</taxon>
        <taxon>Methylobacterium</taxon>
    </lineage>
</organism>
<dbReference type="Gene3D" id="1.10.1470.10">
    <property type="entry name" value="YjbJ"/>
    <property type="match status" value="1"/>
</dbReference>
<feature type="domain" description="CsbD-like" evidence="4">
    <location>
        <begin position="4"/>
        <end position="54"/>
    </location>
</feature>
<dbReference type="InterPro" id="IPR036629">
    <property type="entry name" value="YjbJ_sf"/>
</dbReference>